<evidence type="ECO:0000256" key="1">
    <source>
        <dbReference type="SAM" id="MobiDB-lite"/>
    </source>
</evidence>
<dbReference type="GeneID" id="19982025"/>
<dbReference type="Proteomes" id="UP000030678">
    <property type="component" value="Unassembled WGS sequence"/>
</dbReference>
<protein>
    <submittedName>
        <fullName evidence="2">Uncharacterized protein</fullName>
    </submittedName>
</protein>
<accession>V9DCX6</accession>
<gene>
    <name evidence="2" type="ORF">G647_03532</name>
</gene>
<dbReference type="VEuPathDB" id="FungiDB:G647_03532"/>
<evidence type="ECO:0000313" key="2">
    <source>
        <dbReference type="EMBL" id="ETI24163.1"/>
    </source>
</evidence>
<dbReference type="EMBL" id="KB822704">
    <property type="protein sequence ID" value="ETI24163.1"/>
    <property type="molecule type" value="Genomic_DNA"/>
</dbReference>
<evidence type="ECO:0000313" key="3">
    <source>
        <dbReference type="Proteomes" id="UP000030678"/>
    </source>
</evidence>
<reference evidence="2 3" key="1">
    <citation type="submission" date="2013-03" db="EMBL/GenBank/DDBJ databases">
        <title>The Genome Sequence of Cladophialophora carrionii CBS 160.54.</title>
        <authorList>
            <consortium name="The Broad Institute Genomics Platform"/>
            <person name="Cuomo C."/>
            <person name="de Hoog S."/>
            <person name="Gorbushina A."/>
            <person name="Walker B."/>
            <person name="Young S.K."/>
            <person name="Zeng Q."/>
            <person name="Gargeya S."/>
            <person name="Fitzgerald M."/>
            <person name="Haas B."/>
            <person name="Abouelleil A."/>
            <person name="Allen A.W."/>
            <person name="Alvarado L."/>
            <person name="Arachchi H.M."/>
            <person name="Berlin A.M."/>
            <person name="Chapman S.B."/>
            <person name="Gainer-Dewar J."/>
            <person name="Goldberg J."/>
            <person name="Griggs A."/>
            <person name="Gujja S."/>
            <person name="Hansen M."/>
            <person name="Howarth C."/>
            <person name="Imamovic A."/>
            <person name="Ireland A."/>
            <person name="Larimer J."/>
            <person name="McCowan C."/>
            <person name="Murphy C."/>
            <person name="Pearson M."/>
            <person name="Poon T.W."/>
            <person name="Priest M."/>
            <person name="Roberts A."/>
            <person name="Saif S."/>
            <person name="Shea T."/>
            <person name="Sisk P."/>
            <person name="Sykes S."/>
            <person name="Wortman J."/>
            <person name="Nusbaum C."/>
            <person name="Birren B."/>
        </authorList>
    </citation>
    <scope>NUCLEOTIDE SEQUENCE [LARGE SCALE GENOMIC DNA]</scope>
    <source>
        <strain evidence="2 3">CBS 160.54</strain>
    </source>
</reference>
<feature type="compositionally biased region" description="Low complexity" evidence="1">
    <location>
        <begin position="115"/>
        <end position="129"/>
    </location>
</feature>
<proteinExistence type="predicted"/>
<dbReference type="RefSeq" id="XP_008726099.1">
    <property type="nucleotide sequence ID" value="XM_008727877.1"/>
</dbReference>
<name>V9DCX6_9EURO</name>
<dbReference type="HOGENOM" id="CLU_760773_0_0_1"/>
<dbReference type="AlphaFoldDB" id="V9DCX6"/>
<sequence length="364" mass="40900">MTPHDETRRRSVSCYILQNEIAFFGTLSVASAVRDVLLFGDFPLTRERATCERIVVRLLREALQRDDVPAELLIWAIYTQTALHWLRREYAEAELHAKAIRTIAGSRSHSHLEESSTSASTSFPASSSSGNETSTPWTLVSYQEYDHARLAVLDMERADPSIWGPMLYPRHPFAAETCAKLATLPPGLTALCRTGSISYPVINALAKISENIGSANLVSTNGTVADRARTLNTQNRISAAICIRLLQTFSVTLVEQVLLLAISAYCFFRGGEPATWQNADGFVQVGCLRLMSQPIPDTDAKVMLWEGMVLRTAYGFDTPAREYSDLMLRKVWRCRPELFAERYRVVEEFFWDRGLSDILDRIPL</sequence>
<feature type="region of interest" description="Disordered" evidence="1">
    <location>
        <begin position="106"/>
        <end position="134"/>
    </location>
</feature>
<organism evidence="2 3">
    <name type="scientific">Cladophialophora carrionii CBS 160.54</name>
    <dbReference type="NCBI Taxonomy" id="1279043"/>
    <lineage>
        <taxon>Eukaryota</taxon>
        <taxon>Fungi</taxon>
        <taxon>Dikarya</taxon>
        <taxon>Ascomycota</taxon>
        <taxon>Pezizomycotina</taxon>
        <taxon>Eurotiomycetes</taxon>
        <taxon>Chaetothyriomycetidae</taxon>
        <taxon>Chaetothyriales</taxon>
        <taxon>Herpotrichiellaceae</taxon>
        <taxon>Cladophialophora</taxon>
    </lineage>
</organism>